<dbReference type="InterPro" id="IPR008920">
    <property type="entry name" value="TF_FadR/GntR_C"/>
</dbReference>
<reference evidence="5" key="1">
    <citation type="journal article" date="2014" name="Int. J. Syst. Evol. Microbiol.">
        <title>Complete genome sequence of Corynebacterium casei LMG S-19264T (=DSM 44701T), isolated from a smear-ripened cheese.</title>
        <authorList>
            <consortium name="US DOE Joint Genome Institute (JGI-PGF)"/>
            <person name="Walter F."/>
            <person name="Albersmeier A."/>
            <person name="Kalinowski J."/>
            <person name="Ruckert C."/>
        </authorList>
    </citation>
    <scope>NUCLEOTIDE SEQUENCE</scope>
    <source>
        <strain evidence="5">KCTC 42249</strain>
    </source>
</reference>
<dbReference type="GO" id="GO:0003677">
    <property type="term" value="F:DNA binding"/>
    <property type="evidence" value="ECO:0007669"/>
    <property type="project" value="UniProtKB-KW"/>
</dbReference>
<dbReference type="RefSeq" id="WP_189504929.1">
    <property type="nucleotide sequence ID" value="NZ_BMZQ01000002.1"/>
</dbReference>
<dbReference type="Pfam" id="PF00392">
    <property type="entry name" value="GntR"/>
    <property type="match status" value="1"/>
</dbReference>
<dbReference type="Gene3D" id="1.10.10.10">
    <property type="entry name" value="Winged helix-like DNA-binding domain superfamily/Winged helix DNA-binding domain"/>
    <property type="match status" value="1"/>
</dbReference>
<evidence type="ECO:0000256" key="1">
    <source>
        <dbReference type="ARBA" id="ARBA00023015"/>
    </source>
</evidence>
<dbReference type="SMART" id="SM00895">
    <property type="entry name" value="FCD"/>
    <property type="match status" value="1"/>
</dbReference>
<dbReference type="SMART" id="SM00345">
    <property type="entry name" value="HTH_GNTR"/>
    <property type="match status" value="1"/>
</dbReference>
<gene>
    <name evidence="5" type="ORF">GCM10016234_28530</name>
</gene>
<dbReference type="InterPro" id="IPR000524">
    <property type="entry name" value="Tscrpt_reg_HTH_GntR"/>
</dbReference>
<reference evidence="5" key="2">
    <citation type="submission" date="2020-09" db="EMBL/GenBank/DDBJ databases">
        <authorList>
            <person name="Sun Q."/>
            <person name="Kim S."/>
        </authorList>
    </citation>
    <scope>NUCLEOTIDE SEQUENCE</scope>
    <source>
        <strain evidence="5">KCTC 42249</strain>
    </source>
</reference>
<feature type="domain" description="HTH gntR-type" evidence="4">
    <location>
        <begin position="7"/>
        <end position="74"/>
    </location>
</feature>
<dbReference type="PROSITE" id="PS50949">
    <property type="entry name" value="HTH_GNTR"/>
    <property type="match status" value="1"/>
</dbReference>
<protein>
    <submittedName>
        <fullName evidence="5">GntR family transcriptional regulator</fullName>
    </submittedName>
</protein>
<dbReference type="SUPFAM" id="SSF46785">
    <property type="entry name" value="Winged helix' DNA-binding domain"/>
    <property type="match status" value="1"/>
</dbReference>
<dbReference type="PANTHER" id="PTHR43537">
    <property type="entry name" value="TRANSCRIPTIONAL REGULATOR, GNTR FAMILY"/>
    <property type="match status" value="1"/>
</dbReference>
<evidence type="ECO:0000256" key="2">
    <source>
        <dbReference type="ARBA" id="ARBA00023125"/>
    </source>
</evidence>
<evidence type="ECO:0000256" key="3">
    <source>
        <dbReference type="ARBA" id="ARBA00023163"/>
    </source>
</evidence>
<keyword evidence="3" id="KW-0804">Transcription</keyword>
<dbReference type="AlphaFoldDB" id="A0A8J3DY55"/>
<dbReference type="EMBL" id="BMZQ01000002">
    <property type="protein sequence ID" value="GHD18293.1"/>
    <property type="molecule type" value="Genomic_DNA"/>
</dbReference>
<keyword evidence="6" id="KW-1185">Reference proteome</keyword>
<dbReference type="InterPro" id="IPR036390">
    <property type="entry name" value="WH_DNA-bd_sf"/>
</dbReference>
<evidence type="ECO:0000313" key="6">
    <source>
        <dbReference type="Proteomes" id="UP000630142"/>
    </source>
</evidence>
<organism evidence="5 6">
    <name type="scientific">Tianweitania populi</name>
    <dbReference type="NCBI Taxonomy" id="1607949"/>
    <lineage>
        <taxon>Bacteria</taxon>
        <taxon>Pseudomonadati</taxon>
        <taxon>Pseudomonadota</taxon>
        <taxon>Alphaproteobacteria</taxon>
        <taxon>Hyphomicrobiales</taxon>
        <taxon>Phyllobacteriaceae</taxon>
        <taxon>Tianweitania</taxon>
    </lineage>
</organism>
<dbReference type="SUPFAM" id="SSF48008">
    <property type="entry name" value="GntR ligand-binding domain-like"/>
    <property type="match status" value="1"/>
</dbReference>
<keyword evidence="1" id="KW-0805">Transcription regulation</keyword>
<comment type="caution">
    <text evidence="5">The sequence shown here is derived from an EMBL/GenBank/DDBJ whole genome shotgun (WGS) entry which is preliminary data.</text>
</comment>
<dbReference type="Pfam" id="PF07729">
    <property type="entry name" value="FCD"/>
    <property type="match status" value="1"/>
</dbReference>
<dbReference type="Gene3D" id="1.20.120.530">
    <property type="entry name" value="GntR ligand-binding domain-like"/>
    <property type="match status" value="1"/>
</dbReference>
<proteinExistence type="predicted"/>
<evidence type="ECO:0000259" key="4">
    <source>
        <dbReference type="PROSITE" id="PS50949"/>
    </source>
</evidence>
<name>A0A8J3DY55_9HYPH</name>
<keyword evidence="2" id="KW-0238">DNA-binding</keyword>
<dbReference type="Proteomes" id="UP000630142">
    <property type="component" value="Unassembled WGS sequence"/>
</dbReference>
<dbReference type="InterPro" id="IPR011711">
    <property type="entry name" value="GntR_C"/>
</dbReference>
<dbReference type="InterPro" id="IPR036388">
    <property type="entry name" value="WH-like_DNA-bd_sf"/>
</dbReference>
<dbReference type="PANTHER" id="PTHR43537:SF5">
    <property type="entry name" value="UXU OPERON TRANSCRIPTIONAL REGULATOR"/>
    <property type="match status" value="1"/>
</dbReference>
<evidence type="ECO:0000313" key="5">
    <source>
        <dbReference type="EMBL" id="GHD18293.1"/>
    </source>
</evidence>
<dbReference type="GO" id="GO:0003700">
    <property type="term" value="F:DNA-binding transcription factor activity"/>
    <property type="evidence" value="ECO:0007669"/>
    <property type="project" value="InterPro"/>
</dbReference>
<accession>A0A8J3DY55</accession>
<sequence>MNLTSDVPVALQAYHALEEMIVTLALEPGSTTTESILLERVGLGRTPVREAIQRLAWEGFLIVRPRTGLLVAPLDAGGWSKVMDARQGIEIVLARSAALSITPEARRPFLQASEAMYAAAATNDDKAFLAADKAWDEALAFASDNPFAVRVAAPLQTHSRRFWYRYRRGSGLAQAANRHITVIEAVLRGDADAAADAMQRLMDMLREDAEALQPGVSIRSDNELVRPLDAAAI</sequence>